<dbReference type="RefSeq" id="WP_067784470.1">
    <property type="nucleotide sequence ID" value="NZ_CP016545.1"/>
</dbReference>
<evidence type="ECO:0000313" key="1">
    <source>
        <dbReference type="EMBL" id="ANU06389.1"/>
    </source>
</evidence>
<evidence type="ECO:0008006" key="3">
    <source>
        <dbReference type="Google" id="ProtNLM"/>
    </source>
</evidence>
<accession>A0A1C7D4L4</accession>
<proteinExistence type="predicted"/>
<dbReference type="STRING" id="645517.A6F65_00061"/>
<organism evidence="1 2">
    <name type="scientific">Paraurantiacibacter namhicola</name>
    <dbReference type="NCBI Taxonomy" id="645517"/>
    <lineage>
        <taxon>Bacteria</taxon>
        <taxon>Pseudomonadati</taxon>
        <taxon>Pseudomonadota</taxon>
        <taxon>Alphaproteobacteria</taxon>
        <taxon>Sphingomonadales</taxon>
        <taxon>Erythrobacteraceae</taxon>
        <taxon>Paraurantiacibacter</taxon>
    </lineage>
</organism>
<dbReference type="AlphaFoldDB" id="A0A1C7D4L4"/>
<protein>
    <recommendedName>
        <fullName evidence="3">DUF3598 domain-containing protein</fullName>
    </recommendedName>
</protein>
<evidence type="ECO:0000313" key="2">
    <source>
        <dbReference type="Proteomes" id="UP000092698"/>
    </source>
</evidence>
<gene>
    <name evidence="1" type="ORF">A6F65_00061</name>
</gene>
<name>A0A1C7D4L4_9SPHN</name>
<dbReference type="OrthoDB" id="457594at2"/>
<sequence>MTDIREAMPLLARHEGVWDGTYSYFNAQNEKIDEHASRLLCRFPDGGEHPYYQTNHYIWPDGRTEIREFPAEYRDGRVWWDNDLIQGWAAEVPLDEFNRTVMLYWQRTGDPSLYLYEQIQISDEGTDRCRTWHWIRNGKLETRTAIQEKLVTRDWRSVDEEMQAAAAAGEQVTFGGGTGFGD</sequence>
<dbReference type="KEGG" id="anh:A6F65_00061"/>
<reference evidence="1 2" key="1">
    <citation type="submission" date="2016-07" db="EMBL/GenBank/DDBJ databases">
        <title>Complete genome sequence of Altererythrobacter namhicola JCM 16345T, containing esterase-encoding genes.</title>
        <authorList>
            <person name="Cheng H."/>
            <person name="Wu Y.-H."/>
            <person name="Jian S.-L."/>
            <person name="Huo Y.-Y."/>
            <person name="Wang C.-S."/>
            <person name="Xu X.-W."/>
        </authorList>
    </citation>
    <scope>NUCLEOTIDE SEQUENCE [LARGE SCALE GENOMIC DNA]</scope>
    <source>
        <strain evidence="1 2">JCM 16345</strain>
    </source>
</reference>
<keyword evidence="2" id="KW-1185">Reference proteome</keyword>
<dbReference type="Proteomes" id="UP000092698">
    <property type="component" value="Chromosome"/>
</dbReference>
<dbReference type="EMBL" id="CP016545">
    <property type="protein sequence ID" value="ANU06389.1"/>
    <property type="molecule type" value="Genomic_DNA"/>
</dbReference>
<dbReference type="PATRIC" id="fig|645517.4.peg.61"/>